<dbReference type="RefSeq" id="WP_172207977.1">
    <property type="nucleotide sequence ID" value="NZ_BLLI01000013.1"/>
</dbReference>
<sequence length="201" mass="22830">MRKIGALYAGNAFHYKTLNEPKFAQFIEKIIYLPDLAETSLADLAVLWIPSQLPLALLEKNKEKIRDFADNGGTVAVFGPQPIDLVPNLTWHDGVTNFWWWTQENPDSGLKIETPSYPIFNYLTLADCTWHQHGHFDLPKGAVSLISKDDSGVIFYVDKLSSKGNWVVTCLDPDYHYGAYFMPATERMLEGMLLWLAYGEI</sequence>
<comment type="caution">
    <text evidence="1">The sequence shown here is derived from an EMBL/GenBank/DDBJ whole genome shotgun (WGS) entry which is preliminary data.</text>
</comment>
<dbReference type="Proteomes" id="UP000480303">
    <property type="component" value="Unassembled WGS sequence"/>
</dbReference>
<name>A0A6A0BCN4_9LACT</name>
<keyword evidence="2" id="KW-1185">Reference proteome</keyword>
<proteinExistence type="predicted"/>
<accession>A0A6A0BCN4</accession>
<evidence type="ECO:0008006" key="3">
    <source>
        <dbReference type="Google" id="ProtNLM"/>
    </source>
</evidence>
<evidence type="ECO:0000313" key="2">
    <source>
        <dbReference type="Proteomes" id="UP000480303"/>
    </source>
</evidence>
<dbReference type="AlphaFoldDB" id="A0A6A0BCN4"/>
<gene>
    <name evidence="1" type="ORF">Hs30E_06790</name>
</gene>
<organism evidence="1 2">
    <name type="scientific">Pseudolactococcus hodotermopsidis</name>
    <dbReference type="NCBI Taxonomy" id="2709157"/>
    <lineage>
        <taxon>Bacteria</taxon>
        <taxon>Bacillati</taxon>
        <taxon>Bacillota</taxon>
        <taxon>Bacilli</taxon>
        <taxon>Lactobacillales</taxon>
        <taxon>Streptococcaceae</taxon>
        <taxon>Pseudolactococcus</taxon>
    </lineage>
</organism>
<evidence type="ECO:0000313" key="1">
    <source>
        <dbReference type="EMBL" id="GFH42128.1"/>
    </source>
</evidence>
<reference evidence="1 2" key="1">
    <citation type="submission" date="2020-02" db="EMBL/GenBank/DDBJ databases">
        <title>Draft genome sequence of Lactococcus sp. Hs30E4-3.</title>
        <authorList>
            <person name="Noda S."/>
            <person name="Yuki M."/>
            <person name="Ohkuma M."/>
        </authorList>
    </citation>
    <scope>NUCLEOTIDE SEQUENCE [LARGE SCALE GENOMIC DNA]</scope>
    <source>
        <strain evidence="1 2">Hs30E4-3</strain>
    </source>
</reference>
<protein>
    <recommendedName>
        <fullName evidence="3">ThuA-like domain-containing protein</fullName>
    </recommendedName>
</protein>
<dbReference type="EMBL" id="BLLI01000013">
    <property type="protein sequence ID" value="GFH42128.1"/>
    <property type="molecule type" value="Genomic_DNA"/>
</dbReference>